<dbReference type="RefSeq" id="WP_098143544.1">
    <property type="nucleotide sequence ID" value="NZ_CP100789.1"/>
</dbReference>
<reference evidence="3" key="1">
    <citation type="submission" date="2017-09" db="EMBL/GenBank/DDBJ databases">
        <title>FDA dAtabase for Regulatory Grade micrObial Sequences (FDA-ARGOS): Supporting development and validation of Infectious Disease Dx tests.</title>
        <authorList>
            <person name="Goldberg B."/>
            <person name="Campos J."/>
            <person name="Tallon L."/>
            <person name="Sadzewicz L."/>
            <person name="Ott S."/>
            <person name="Zhao X."/>
            <person name="Nagaraj S."/>
            <person name="Vavikolanu K."/>
            <person name="Aluvathingal J."/>
            <person name="Nadendla S."/>
            <person name="Geyer C."/>
            <person name="Sichtig H."/>
        </authorList>
    </citation>
    <scope>NUCLEOTIDE SEQUENCE [LARGE SCALE GENOMIC DNA]</scope>
    <source>
        <strain evidence="3">FDAARGOS_370</strain>
    </source>
</reference>
<evidence type="ECO:0000256" key="1">
    <source>
        <dbReference type="SAM" id="SignalP"/>
    </source>
</evidence>
<sequence length="134" mass="15035">MNRTAIAALSLLLSTLGSTTYAAGKQINVEFPRGQDSAHYSGRIKGYDYDSYVFRANKDQHLRLTLSKETVDAVLFGPGIDDSIDLGKYSSALDNQGRYTLPASGKYEIRVLQSRAEARRHEQKPYRFDLQITN</sequence>
<organism evidence="2 3">
    <name type="scientific">Edwardsiella tarda</name>
    <dbReference type="NCBI Taxonomy" id="636"/>
    <lineage>
        <taxon>Bacteria</taxon>
        <taxon>Pseudomonadati</taxon>
        <taxon>Pseudomonadota</taxon>
        <taxon>Gammaproteobacteria</taxon>
        <taxon>Enterobacterales</taxon>
        <taxon>Hafniaceae</taxon>
        <taxon>Edwardsiella</taxon>
    </lineage>
</organism>
<dbReference type="Gene3D" id="2.60.120.380">
    <property type="match status" value="1"/>
</dbReference>
<feature type="chain" id="PRO_5012585989" evidence="1">
    <location>
        <begin position="23"/>
        <end position="134"/>
    </location>
</feature>
<dbReference type="Proteomes" id="UP000219788">
    <property type="component" value="Unassembled WGS sequence"/>
</dbReference>
<proteinExistence type="predicted"/>
<dbReference type="AlphaFoldDB" id="A0A2A7TXQ7"/>
<evidence type="ECO:0000313" key="3">
    <source>
        <dbReference type="Proteomes" id="UP000219788"/>
    </source>
</evidence>
<protein>
    <submittedName>
        <fullName evidence="2">Inhibitor of g-type lysozyme</fullName>
    </submittedName>
</protein>
<keyword evidence="1" id="KW-0732">Signal</keyword>
<comment type="caution">
    <text evidence="2">The sequence shown here is derived from an EMBL/GenBank/DDBJ whole genome shotgun (WGS) entry which is preliminary data.</text>
</comment>
<dbReference type="OrthoDB" id="8682638at2"/>
<gene>
    <name evidence="2" type="ORF">CRM76_19510</name>
</gene>
<name>A0A2A7TXQ7_EDWTA</name>
<dbReference type="EMBL" id="PDDV01000014">
    <property type="protein sequence ID" value="PEH70895.1"/>
    <property type="molecule type" value="Genomic_DNA"/>
</dbReference>
<evidence type="ECO:0000313" key="2">
    <source>
        <dbReference type="EMBL" id="PEH70895.1"/>
    </source>
</evidence>
<feature type="signal peptide" evidence="1">
    <location>
        <begin position="1"/>
        <end position="22"/>
    </location>
</feature>
<accession>A0A2A7TXQ7</accession>